<dbReference type="GO" id="GO:0005643">
    <property type="term" value="C:nuclear pore"/>
    <property type="evidence" value="ECO:0007669"/>
    <property type="project" value="UniProtKB-ARBA"/>
</dbReference>
<dbReference type="PANTHER" id="PTHR21286">
    <property type="entry name" value="NUCLEAR PORE COMPLEX PROTEIN NUP160"/>
    <property type="match status" value="1"/>
</dbReference>
<name>A0AAJ8JUS5_9TREE</name>
<reference evidence="7" key="3">
    <citation type="submission" date="2024-01" db="EMBL/GenBank/DDBJ databases">
        <authorList>
            <person name="Coelho M.A."/>
            <person name="David-Palma M."/>
            <person name="Shea T."/>
            <person name="Sun S."/>
            <person name="Cuomo C.A."/>
            <person name="Heitman J."/>
        </authorList>
    </citation>
    <scope>NUCLEOTIDE SEQUENCE</scope>
    <source>
        <strain evidence="7">CBS 7841</strain>
    </source>
</reference>
<evidence type="ECO:0000256" key="2">
    <source>
        <dbReference type="ARBA" id="ARBA00022448"/>
    </source>
</evidence>
<dbReference type="Proteomes" id="UP000094043">
    <property type="component" value="Chromosome 4"/>
</dbReference>
<evidence type="ECO:0000256" key="1">
    <source>
        <dbReference type="ARBA" id="ARBA00004123"/>
    </source>
</evidence>
<proteinExistence type="predicted"/>
<accession>A0AAJ8JUS5</accession>
<dbReference type="InterPro" id="IPR011047">
    <property type="entry name" value="Quinoprotein_ADH-like_sf"/>
</dbReference>
<reference evidence="7" key="1">
    <citation type="submission" date="2016-06" db="EMBL/GenBank/DDBJ databases">
        <authorList>
            <person name="Cuomo C."/>
            <person name="Litvintseva A."/>
            <person name="Heitman J."/>
            <person name="Chen Y."/>
            <person name="Sun S."/>
            <person name="Springer D."/>
            <person name="Dromer F."/>
            <person name="Young S."/>
            <person name="Zeng Q."/>
            <person name="Chapman S."/>
            <person name="Gujja S."/>
            <person name="Saif S."/>
            <person name="Birren B."/>
        </authorList>
    </citation>
    <scope>NUCLEOTIDE SEQUENCE</scope>
    <source>
        <strain evidence="7">CBS 7841</strain>
    </source>
</reference>
<dbReference type="PROSITE" id="PS50082">
    <property type="entry name" value="WD_REPEATS_2"/>
    <property type="match status" value="1"/>
</dbReference>
<dbReference type="InterPro" id="IPR021717">
    <property type="entry name" value="Nucleoporin_Nup160"/>
</dbReference>
<keyword evidence="2" id="KW-0813">Transport</keyword>
<evidence type="ECO:0000259" key="5">
    <source>
        <dbReference type="Pfam" id="PF11715"/>
    </source>
</evidence>
<dbReference type="InterPro" id="IPR059141">
    <property type="entry name" value="Beta-prop_Nup120_160"/>
</dbReference>
<dbReference type="GO" id="GO:0017056">
    <property type="term" value="F:structural constituent of nuclear pore"/>
    <property type="evidence" value="ECO:0007669"/>
    <property type="project" value="TreeGrafter"/>
</dbReference>
<dbReference type="SUPFAM" id="SSF50998">
    <property type="entry name" value="Quinoprotein alcohol dehydrogenase-like"/>
    <property type="match status" value="1"/>
</dbReference>
<dbReference type="GeneID" id="91088189"/>
<keyword evidence="8" id="KW-1185">Reference proteome</keyword>
<dbReference type="EMBL" id="CP143787">
    <property type="protein sequence ID" value="WVN88766.1"/>
    <property type="molecule type" value="Genomic_DNA"/>
</dbReference>
<organism evidence="7 8">
    <name type="scientific">Cryptococcus depauperatus CBS 7841</name>
    <dbReference type="NCBI Taxonomy" id="1295531"/>
    <lineage>
        <taxon>Eukaryota</taxon>
        <taxon>Fungi</taxon>
        <taxon>Dikarya</taxon>
        <taxon>Basidiomycota</taxon>
        <taxon>Agaricomycotina</taxon>
        <taxon>Tremellomycetes</taxon>
        <taxon>Tremellales</taxon>
        <taxon>Cryptococcaceae</taxon>
        <taxon>Cryptococcus</taxon>
    </lineage>
</organism>
<evidence type="ECO:0000313" key="8">
    <source>
        <dbReference type="Proteomes" id="UP000094043"/>
    </source>
</evidence>
<feature type="domain" description="NUP160 middle TPR" evidence="6">
    <location>
        <begin position="953"/>
        <end position="1177"/>
    </location>
</feature>
<protein>
    <recommendedName>
        <fullName evidence="9">Nuclear pore complex protein Nup160</fullName>
    </recommendedName>
</protein>
<evidence type="ECO:0000313" key="7">
    <source>
        <dbReference type="EMBL" id="WVN88766.1"/>
    </source>
</evidence>
<sequence length="1251" mass="140490">MASYTPYNLEYVHLPPLPLHPHSIPELHILGDESLPIAEEAYSEPSHPEHAVSVIHDQATNLLARNIFNGYVLELRPFSPVISRTRKSNGTGSEIIRVFFPEPLRPLSSRMVCVSSRDKQLYALVVSQTNLVYRLRFPLGAFISESNDRFVFNTDEEDYWEQWPVPDDVIVACGGVGATTVLDENTIVLGAGDGGIVILTRSEHSNLVDGIWEATHHRGSSKFRLPSLFSRSANSHEQIISFAEFNKENHIRVLYTLSRDQKLRAWNAQTGSCLKTLELRSTSQALISRDSDIRSSKSLVDGPVNMICIIHHPNPTSRYSHLVIAFVPSSHDPGSPGYFSIYRITTSGTAINEITFAGEKFCSKRSVSSEIRGFEITSPAKLHGVDNGWRLWVTWDKEGLMTCESIPMDDIFQFTTYVEANDPPLLSGWQPVTSLNDTASYDATYFDKLLSSSSLSHEEPTDNRDIAAVFLDHLFHPGRFSTLTLRTALDEYIYKNSRNDDRDWTHLSSPSSTLYKRYSDIIGHYTQIQYDTETGAPLIDAFRKEQKLEWLGVWSTVRDLDRQSRWPATTCKIKQTFYILSREGFAVPVLLDQASVVYRIGKSEINIDEFVALQEHSLRGLYPELGEPAARVNTAAIAISGNYLVNLLKMQDISETQDESEPLQGTLLDAFVKHVDDSLSDGLQMPPEIFAGVIREDFLEANLTQDDKVYVSDLLSRTSSIIGALEQCISILENTLTSTISPVFEELSFSGLGNALISSVVVQIVEARHVLAQNILLTVMFYLSECGISDEDDKSEVFISVIARALVGYHRYRVLRWLVSQSGYEAVGKSQVAKEDKASRIKRKYGEENMTSLPFRRDEEIGVDSDEYLTDYSLLHSLLAKQIPQCVPEEESVSLPSLVALKILNQINILTHGQVDLAARAPDVILGQHILNDGHPYLAGVYSCLYPLSPGMAYLRGRACLENDDIDDAVTYLQKAASGVKDGSLASILPSTTGPNGLCMYYTKISDAFKTKEIHEAVAQFGSMAIEAAKQDGPNMRDLWTRVFMANLDMGFFEEAYSTFTNMPFLDMKRDYLGQLISEMCEHDEIGRFNSLGFVNYQKNVEDVLRFKARHSDPLRTPNYYKVLYSWQITRGNYRSAGEIMYLQGRRYAENTDKSLGCETSVLRARSYLAAINALSLLEKKDAWISVTITNRPVKPVPVAKRRKTSYIPEEEFTEGKKNVDIVTLEDIKMEYTLVLSQLKLSKDGLDITAV</sequence>
<gene>
    <name evidence="7" type="ORF">L203_103979</name>
</gene>
<keyword evidence="3" id="KW-0539">Nucleus</keyword>
<feature type="domain" description="Nucleoporin Nup120/160 beta-propeller" evidence="5">
    <location>
        <begin position="70"/>
        <end position="567"/>
    </location>
</feature>
<dbReference type="InterPro" id="IPR056535">
    <property type="entry name" value="TPR_NUP160_M"/>
</dbReference>
<keyword evidence="4" id="KW-0853">WD repeat</keyword>
<dbReference type="InterPro" id="IPR001680">
    <property type="entry name" value="WD40_rpt"/>
</dbReference>
<reference evidence="7" key="2">
    <citation type="journal article" date="2022" name="Elife">
        <title>Obligate sexual reproduction of a homothallic fungus closely related to the Cryptococcus pathogenic species complex.</title>
        <authorList>
            <person name="Passer A.R."/>
            <person name="Clancey S.A."/>
            <person name="Shea T."/>
            <person name="David-Palma M."/>
            <person name="Averette A.F."/>
            <person name="Boekhout T."/>
            <person name="Porcel B.M."/>
            <person name="Nowrousian M."/>
            <person name="Cuomo C.A."/>
            <person name="Sun S."/>
            <person name="Heitman J."/>
            <person name="Coelho M.A."/>
        </authorList>
    </citation>
    <scope>NUCLEOTIDE SEQUENCE</scope>
    <source>
        <strain evidence="7">CBS 7841</strain>
    </source>
</reference>
<comment type="subcellular location">
    <subcellularLocation>
        <location evidence="1">Nucleus</location>
    </subcellularLocation>
</comment>
<evidence type="ECO:0008006" key="9">
    <source>
        <dbReference type="Google" id="ProtNLM"/>
    </source>
</evidence>
<evidence type="ECO:0000259" key="6">
    <source>
        <dbReference type="Pfam" id="PF23354"/>
    </source>
</evidence>
<dbReference type="PANTHER" id="PTHR21286:SF0">
    <property type="entry name" value="NUCLEAR PORE COMPLEX PROTEIN NUP160"/>
    <property type="match status" value="1"/>
</dbReference>
<dbReference type="Pfam" id="PF11715">
    <property type="entry name" value="Beta-prop_Nup120_160"/>
    <property type="match status" value="1"/>
</dbReference>
<evidence type="ECO:0000256" key="3">
    <source>
        <dbReference type="ARBA" id="ARBA00023242"/>
    </source>
</evidence>
<dbReference type="RefSeq" id="XP_066069466.1">
    <property type="nucleotide sequence ID" value="XM_066213369.1"/>
</dbReference>
<evidence type="ECO:0000256" key="4">
    <source>
        <dbReference type="PROSITE-ProRule" id="PRU00221"/>
    </source>
</evidence>
<feature type="repeat" description="WD" evidence="4">
    <location>
        <begin position="233"/>
        <end position="276"/>
    </location>
</feature>
<dbReference type="Pfam" id="PF23354">
    <property type="entry name" value="TPR_NUP160_120_M"/>
    <property type="match status" value="1"/>
</dbReference>
<dbReference type="AlphaFoldDB" id="A0AAJ8JUS5"/>
<dbReference type="KEGG" id="cdep:91088189"/>